<evidence type="ECO:0000256" key="1">
    <source>
        <dbReference type="ARBA" id="ARBA00010641"/>
    </source>
</evidence>
<dbReference type="Gene3D" id="1.10.1740.10">
    <property type="match status" value="1"/>
</dbReference>
<dbReference type="InterPro" id="IPR007630">
    <property type="entry name" value="RNA_pol_sigma70_r4"/>
</dbReference>
<evidence type="ECO:0000259" key="6">
    <source>
        <dbReference type="Pfam" id="PF04542"/>
    </source>
</evidence>
<dbReference type="CDD" id="cd06171">
    <property type="entry name" value="Sigma70_r4"/>
    <property type="match status" value="1"/>
</dbReference>
<evidence type="ECO:0000256" key="2">
    <source>
        <dbReference type="ARBA" id="ARBA00023015"/>
    </source>
</evidence>
<evidence type="ECO:0000313" key="9">
    <source>
        <dbReference type="Proteomes" id="UP001144256"/>
    </source>
</evidence>
<feature type="domain" description="RNA polymerase sigma-70 region 2" evidence="6">
    <location>
        <begin position="9"/>
        <end position="68"/>
    </location>
</feature>
<proteinExistence type="inferred from homology"/>
<dbReference type="InterPro" id="IPR039425">
    <property type="entry name" value="RNA_pol_sigma-70-like"/>
</dbReference>
<dbReference type="PANTHER" id="PTHR43133">
    <property type="entry name" value="RNA POLYMERASE ECF-TYPE SIGMA FACTO"/>
    <property type="match status" value="1"/>
</dbReference>
<comment type="similarity">
    <text evidence="1">Belongs to the sigma-70 factor family. ECF subfamily.</text>
</comment>
<dbReference type="PANTHER" id="PTHR43133:SF8">
    <property type="entry name" value="RNA POLYMERASE SIGMA FACTOR HI_1459-RELATED"/>
    <property type="match status" value="1"/>
</dbReference>
<dbReference type="InterPro" id="IPR013324">
    <property type="entry name" value="RNA_pol_sigma_r3/r4-like"/>
</dbReference>
<dbReference type="InterPro" id="IPR014284">
    <property type="entry name" value="RNA_pol_sigma-70_dom"/>
</dbReference>
<dbReference type="Proteomes" id="UP001144256">
    <property type="component" value="Unassembled WGS sequence"/>
</dbReference>
<evidence type="ECO:0000313" key="8">
    <source>
        <dbReference type="EMBL" id="GKX28728.1"/>
    </source>
</evidence>
<keyword evidence="2" id="KW-0805">Transcription regulation</keyword>
<keyword evidence="4" id="KW-0238">DNA-binding</keyword>
<gene>
    <name evidence="8" type="ORF">SH1V18_12080</name>
</gene>
<dbReference type="GO" id="GO:0016987">
    <property type="term" value="F:sigma factor activity"/>
    <property type="evidence" value="ECO:0007669"/>
    <property type="project" value="UniProtKB-KW"/>
</dbReference>
<dbReference type="InterPro" id="IPR013325">
    <property type="entry name" value="RNA_pol_sigma_r2"/>
</dbReference>
<keyword evidence="9" id="KW-1185">Reference proteome</keyword>
<dbReference type="SUPFAM" id="SSF88659">
    <property type="entry name" value="Sigma3 and sigma4 domains of RNA polymerase sigma factors"/>
    <property type="match status" value="1"/>
</dbReference>
<dbReference type="GO" id="GO:0003677">
    <property type="term" value="F:DNA binding"/>
    <property type="evidence" value="ECO:0007669"/>
    <property type="project" value="UniProtKB-KW"/>
</dbReference>
<evidence type="ECO:0000256" key="3">
    <source>
        <dbReference type="ARBA" id="ARBA00023082"/>
    </source>
</evidence>
<reference evidence="8" key="1">
    <citation type="submission" date="2022-06" db="EMBL/GenBank/DDBJ databases">
        <title>Vallitalea longa sp. nov., an anaerobic bacterium isolated from marine sediment.</title>
        <authorList>
            <person name="Hirano S."/>
            <person name="Terahara T."/>
            <person name="Mori K."/>
            <person name="Hamada M."/>
            <person name="Matsumoto R."/>
            <person name="Kobayashi T."/>
        </authorList>
    </citation>
    <scope>NUCLEOTIDE SEQUENCE</scope>
    <source>
        <strain evidence="8">SH18-1</strain>
    </source>
</reference>
<keyword evidence="3" id="KW-0731">Sigma factor</keyword>
<dbReference type="AlphaFoldDB" id="A0A9W6DER8"/>
<accession>A0A9W6DER8</accession>
<comment type="caution">
    <text evidence="8">The sequence shown here is derived from an EMBL/GenBank/DDBJ whole genome shotgun (WGS) entry which is preliminary data.</text>
</comment>
<evidence type="ECO:0000259" key="7">
    <source>
        <dbReference type="Pfam" id="PF04545"/>
    </source>
</evidence>
<evidence type="ECO:0000256" key="4">
    <source>
        <dbReference type="ARBA" id="ARBA00023125"/>
    </source>
</evidence>
<keyword evidence="5" id="KW-0804">Transcription</keyword>
<dbReference type="RefSeq" id="WP_281813339.1">
    <property type="nucleotide sequence ID" value="NZ_BRLB01000001.1"/>
</dbReference>
<evidence type="ECO:0000256" key="5">
    <source>
        <dbReference type="ARBA" id="ARBA00023163"/>
    </source>
</evidence>
<keyword evidence="8" id="KW-0240">DNA-directed RNA polymerase</keyword>
<dbReference type="EMBL" id="BRLB01000001">
    <property type="protein sequence ID" value="GKX28728.1"/>
    <property type="molecule type" value="Genomic_DNA"/>
</dbReference>
<feature type="domain" description="RNA polymerase sigma-70 region 4" evidence="7">
    <location>
        <begin position="95"/>
        <end position="143"/>
    </location>
</feature>
<dbReference type="NCBIfam" id="TIGR02937">
    <property type="entry name" value="sigma70-ECF"/>
    <property type="match status" value="1"/>
</dbReference>
<dbReference type="GO" id="GO:0006352">
    <property type="term" value="P:DNA-templated transcription initiation"/>
    <property type="evidence" value="ECO:0007669"/>
    <property type="project" value="InterPro"/>
</dbReference>
<dbReference type="InterPro" id="IPR036388">
    <property type="entry name" value="WH-like_DNA-bd_sf"/>
</dbReference>
<dbReference type="GO" id="GO:0000428">
    <property type="term" value="C:DNA-directed RNA polymerase complex"/>
    <property type="evidence" value="ECO:0007669"/>
    <property type="project" value="UniProtKB-KW"/>
</dbReference>
<dbReference type="Pfam" id="PF04545">
    <property type="entry name" value="Sigma70_r4"/>
    <property type="match status" value="1"/>
</dbReference>
<protein>
    <submittedName>
        <fullName evidence="8">DNA-directed RNA polymerase sigma-70 factor</fullName>
    </submittedName>
</protein>
<sequence length="153" mass="18062">MSLDIEDQYDKIYKYCYFKVNNPQLAEDLTQETFLKYFSQNSYINRGKLLAYLYTIAKNLCMDTYKKKENLLLNDEIPSENTIDEFETNFAMKQAIATLSDDLQEIILLRYANDLSMNEISNITGLSRFSIHRKVNKALKQLKLVIRKEDFLE</sequence>
<dbReference type="SUPFAM" id="SSF88946">
    <property type="entry name" value="Sigma2 domain of RNA polymerase sigma factors"/>
    <property type="match status" value="1"/>
</dbReference>
<organism evidence="8 9">
    <name type="scientific">Vallitalea longa</name>
    <dbReference type="NCBI Taxonomy" id="2936439"/>
    <lineage>
        <taxon>Bacteria</taxon>
        <taxon>Bacillati</taxon>
        <taxon>Bacillota</taxon>
        <taxon>Clostridia</taxon>
        <taxon>Lachnospirales</taxon>
        <taxon>Vallitaleaceae</taxon>
        <taxon>Vallitalea</taxon>
    </lineage>
</organism>
<name>A0A9W6DER8_9FIRM</name>
<dbReference type="InterPro" id="IPR007627">
    <property type="entry name" value="RNA_pol_sigma70_r2"/>
</dbReference>
<dbReference type="Gene3D" id="1.10.10.10">
    <property type="entry name" value="Winged helix-like DNA-binding domain superfamily/Winged helix DNA-binding domain"/>
    <property type="match status" value="1"/>
</dbReference>
<dbReference type="Pfam" id="PF04542">
    <property type="entry name" value="Sigma70_r2"/>
    <property type="match status" value="1"/>
</dbReference>